<evidence type="ECO:0000256" key="1">
    <source>
        <dbReference type="SAM" id="MobiDB-lite"/>
    </source>
</evidence>
<dbReference type="InterPro" id="IPR054224">
    <property type="entry name" value="DUF6944"/>
</dbReference>
<reference evidence="2" key="1">
    <citation type="submission" date="2021-01" db="EMBL/GenBank/DDBJ databases">
        <title>Genomic Encyclopedia of Type Strains, Phase IV (KMG-IV): sequencing the most valuable type-strain genomes for metagenomic binning, comparative biology and taxonomic classification.</title>
        <authorList>
            <person name="Goeker M."/>
        </authorList>
    </citation>
    <scope>NUCLEOTIDE SEQUENCE</scope>
    <source>
        <strain evidence="2">DSM 21943</strain>
    </source>
</reference>
<dbReference type="EMBL" id="JAFBCV010000009">
    <property type="protein sequence ID" value="MBM7839679.1"/>
    <property type="molecule type" value="Genomic_DNA"/>
</dbReference>
<name>A0ABS2SZ12_9BACI</name>
<comment type="caution">
    <text evidence="2">The sequence shown here is derived from an EMBL/GenBank/DDBJ whole genome shotgun (WGS) entry which is preliminary data.</text>
</comment>
<protein>
    <submittedName>
        <fullName evidence="2">Uncharacterized protein</fullName>
    </submittedName>
</protein>
<dbReference type="Proteomes" id="UP001179280">
    <property type="component" value="Unassembled WGS sequence"/>
</dbReference>
<dbReference type="Pfam" id="PF22116">
    <property type="entry name" value="DUF6944"/>
    <property type="match status" value="1"/>
</dbReference>
<accession>A0ABS2SZ12</accession>
<feature type="region of interest" description="Disordered" evidence="1">
    <location>
        <begin position="180"/>
        <end position="201"/>
    </location>
</feature>
<evidence type="ECO:0000313" key="2">
    <source>
        <dbReference type="EMBL" id="MBM7839679.1"/>
    </source>
</evidence>
<organism evidence="2 3">
    <name type="scientific">Shouchella xiaoxiensis</name>
    <dbReference type="NCBI Taxonomy" id="766895"/>
    <lineage>
        <taxon>Bacteria</taxon>
        <taxon>Bacillati</taxon>
        <taxon>Bacillota</taxon>
        <taxon>Bacilli</taxon>
        <taxon>Bacillales</taxon>
        <taxon>Bacillaceae</taxon>
        <taxon>Shouchella</taxon>
    </lineage>
</organism>
<sequence>MATAFKGLSGAWIQAAGTIVAAIADTPSEAITEAQTDSLGLWGNVLQATGNGLMADSNEPGSLNQAGNAIQAGGNTIIVGALVLPINEDLEQNLTIKGNLVQAVGGSVCFNEDLKEDVSIAALYGLSGDFLQVVGNSIQALAAILDFEIDGHEELVNAVGSWIQATGAVLSALSETKSLQDQPPLEADSLNPIKSNQTNKA</sequence>
<evidence type="ECO:0000313" key="3">
    <source>
        <dbReference type="Proteomes" id="UP001179280"/>
    </source>
</evidence>
<keyword evidence="3" id="KW-1185">Reference proteome</keyword>
<gene>
    <name evidence="2" type="ORF">JOC54_002959</name>
</gene>
<dbReference type="RefSeq" id="WP_204466869.1">
    <property type="nucleotide sequence ID" value="NZ_JAFBCV010000009.1"/>
</dbReference>
<feature type="compositionally biased region" description="Polar residues" evidence="1">
    <location>
        <begin position="192"/>
        <end position="201"/>
    </location>
</feature>
<proteinExistence type="predicted"/>